<keyword evidence="1" id="KW-0472">Membrane</keyword>
<keyword evidence="1" id="KW-0812">Transmembrane</keyword>
<sequence>MKWREKIKMKWRIDSHINVFKSNPIEHLVLCYLYRLLEWFAITMVGLLALYEILDYQWLAVIIVSIGGICLVMVLKIGSKNEYRAYKDCLKARQQAYEQVKQEDMQALRKQAWLDSANQGKTELEQKLNHKE</sequence>
<accession>A0AA42JRB7</accession>
<keyword evidence="1" id="KW-1133">Transmembrane helix</keyword>
<reference evidence="2 3" key="1">
    <citation type="submission" date="2023-01" db="EMBL/GenBank/DDBJ databases">
        <title>Complete genome sequence of Lacticaseibacillus paracasei SRCM217440 isolated from Makgeolli.</title>
        <authorList>
            <person name="Yang H.-G."/>
            <person name="Jeong S.-J."/>
            <person name="Ha G.-S."/>
            <person name="Yang H.-J."/>
            <person name="Jeong D.-Y."/>
        </authorList>
    </citation>
    <scope>NUCLEOTIDE SEQUENCE [LARGE SCALE GENOMIC DNA]</scope>
    <source>
        <strain evidence="2 3">SRCM217440</strain>
    </source>
</reference>
<dbReference type="Proteomes" id="UP001212327">
    <property type="component" value="Unassembled WGS sequence"/>
</dbReference>
<evidence type="ECO:0000256" key="1">
    <source>
        <dbReference type="SAM" id="Phobius"/>
    </source>
</evidence>
<dbReference type="RefSeq" id="WP_260159730.1">
    <property type="nucleotide sequence ID" value="NZ_JAJPDL010000083.1"/>
</dbReference>
<evidence type="ECO:0000313" key="3">
    <source>
        <dbReference type="Proteomes" id="UP001212327"/>
    </source>
</evidence>
<dbReference type="EMBL" id="JAQLSF010000003">
    <property type="protein sequence ID" value="MDB1566198.1"/>
    <property type="molecule type" value="Genomic_DNA"/>
</dbReference>
<protein>
    <submittedName>
        <fullName evidence="2">Uncharacterized protein</fullName>
    </submittedName>
</protein>
<organism evidence="2 3">
    <name type="scientific">Lacticaseibacillus paracasei</name>
    <name type="common">Lactobacillus paracasei</name>
    <dbReference type="NCBI Taxonomy" id="1597"/>
    <lineage>
        <taxon>Bacteria</taxon>
        <taxon>Bacillati</taxon>
        <taxon>Bacillota</taxon>
        <taxon>Bacilli</taxon>
        <taxon>Lactobacillales</taxon>
        <taxon>Lactobacillaceae</taxon>
        <taxon>Lacticaseibacillus</taxon>
    </lineage>
</organism>
<feature type="transmembrane region" description="Helical" evidence="1">
    <location>
        <begin position="57"/>
        <end position="77"/>
    </location>
</feature>
<comment type="caution">
    <text evidence="2">The sequence shown here is derived from an EMBL/GenBank/DDBJ whole genome shotgun (WGS) entry which is preliminary data.</text>
</comment>
<name>A0AA42JRB7_LACPA</name>
<proteinExistence type="predicted"/>
<gene>
    <name evidence="2" type="ORF">PGA78_15930</name>
</gene>
<evidence type="ECO:0000313" key="2">
    <source>
        <dbReference type="EMBL" id="MDB1566198.1"/>
    </source>
</evidence>
<dbReference type="AlphaFoldDB" id="A0AA42JRB7"/>
<feature type="transmembrane region" description="Helical" evidence="1">
    <location>
        <begin position="32"/>
        <end position="51"/>
    </location>
</feature>